<dbReference type="InterPro" id="IPR002452">
    <property type="entry name" value="Alpha_tubulin"/>
</dbReference>
<dbReference type="Gene3D" id="3.30.1330.20">
    <property type="entry name" value="Tubulin/FtsZ, C-terminal domain"/>
    <property type="match status" value="1"/>
</dbReference>
<dbReference type="GO" id="GO:0005525">
    <property type="term" value="F:GTP binding"/>
    <property type="evidence" value="ECO:0007669"/>
    <property type="project" value="UniProtKB-KW"/>
</dbReference>
<sequence length="1084" mass="122048">MGSEIVTIHVGQAGVQISHALWELVCIEHGVGSDGLQIWNESEYEYQEFGRDLVFREVGKDKFVPRALLVDLEPTVVDEIRTGAYRELWHPQQLITGKEDAASNFARGYYSQSRFELNEVTDRIRILVEQCDHLACFKLLYSANGGTGSGLTSALCERLSDEYGKKYKFATTVYPSPGYSELMVEPYNSLLHSSTNLTFCDCVVLTDNEAMLNVVEDTLKLPHAGFVIPNRVIANAVTTQFLSHRYRFIGQQHAHVNELLINLIPYPRIHFPMMAFAPFYIPSSEHFEKCTATDLVRSVFEDTNQLLSVSAVRRAYISCALLFRGAISPIEAINAITTMKADRMNRARFVDWCPTGFKLGVNAAPPVQANLHNTVTAKHLSLTMIAGNLAIRDVWTGIGRRFDQLYQKRAYVHWYVAEGMEEGEFALAREVIQQLVDDYEAIAKDAEGTVLDSSTNYANDSGIKPIIRTTPRVNRSPLNPTEPNMNQATTLDDPNSLRTLENNEDAISLDTNQHHSNSIHSDAYQFTRLRLQESDDWRTVSGQIAKKIDTIAESQPVRKRRLRFPENAMELEENQNNALGLSVLARSGLVYGTNCSAAVTQRHCSSQIMSYGLHRRNRERRVHKYSAIAFSKPRDSFASIPVRLIKEKRNLHYPSEQTCASFVRKRQMERCNANVITMKKTDHFERQTLSHDAHSQADFSYHSPSTCSNQSHGSKALTRFPVTPPVNLVVDQCSLSCRTPSVQTDPNNPPNKSDNTSTVIVQSDAESLQDLYPSPEQLSSACSSYNAQARTCGSDLSPPQITPLRSQQVTTKPREVQSSHFSEDSSDRPIGFVCCSQLLRHRQADKGKNFNHHHIYQHQHRHHHYHYSHLRHHHKQSQHCQKHQHSKQRQFFDQQKQTRNMSEFIGQPCQVTIQADNDLICTSNDVSEITVRSSVNTADQGHPKRHVEITPIQMCDHRSSVCSQKTTTSATVTPRDQTSSTHEVGSGSHYKHSGCSKSHNYTGRSVLSDMNHMKQSDLPQPLPVELQVQASHSDGTMTGGSHEFALRSTISHHLSDTLDQSDVGFEVPPKSYPCSNAPSFLDQP</sequence>
<feature type="region of interest" description="Disordered" evidence="7">
    <location>
        <begin position="793"/>
        <end position="826"/>
    </location>
</feature>
<dbReference type="InterPro" id="IPR036525">
    <property type="entry name" value="Tubulin/FtsZ_GTPase_sf"/>
</dbReference>
<comment type="catalytic activity">
    <reaction evidence="6">
        <text>GTP + H2O = GDP + phosphate + H(+)</text>
        <dbReference type="Rhea" id="RHEA:19669"/>
        <dbReference type="ChEBI" id="CHEBI:15377"/>
        <dbReference type="ChEBI" id="CHEBI:15378"/>
        <dbReference type="ChEBI" id="CHEBI:37565"/>
        <dbReference type="ChEBI" id="CHEBI:43474"/>
        <dbReference type="ChEBI" id="CHEBI:58189"/>
    </reaction>
    <physiologicalReaction direction="left-to-right" evidence="6">
        <dbReference type="Rhea" id="RHEA:19670"/>
    </physiologicalReaction>
</comment>
<dbReference type="PRINTS" id="PR01161">
    <property type="entry name" value="TUBULIN"/>
</dbReference>
<dbReference type="Gene3D" id="3.40.50.1440">
    <property type="entry name" value="Tubulin/FtsZ, GTPase domain"/>
    <property type="match status" value="1"/>
</dbReference>
<dbReference type="InterPro" id="IPR008280">
    <property type="entry name" value="Tub_FtsZ_C"/>
</dbReference>
<evidence type="ECO:0000256" key="5">
    <source>
        <dbReference type="ARBA" id="ARBA00023134"/>
    </source>
</evidence>
<evidence type="ECO:0000256" key="1">
    <source>
        <dbReference type="ARBA" id="ARBA00009636"/>
    </source>
</evidence>
<dbReference type="GO" id="GO:0005874">
    <property type="term" value="C:microtubule"/>
    <property type="evidence" value="ECO:0007669"/>
    <property type="project" value="UniProtKB-KW"/>
</dbReference>
<comment type="caution">
    <text evidence="10">The sequence shown here is derived from an EMBL/GenBank/DDBJ whole genome shotgun (WGS) entry which is preliminary data.</text>
</comment>
<dbReference type="SMART" id="SM00864">
    <property type="entry name" value="Tubulin"/>
    <property type="match status" value="1"/>
</dbReference>
<dbReference type="SUPFAM" id="SSF52490">
    <property type="entry name" value="Tubulin nucleotide-binding domain-like"/>
    <property type="match status" value="1"/>
</dbReference>
<dbReference type="Pfam" id="PF03953">
    <property type="entry name" value="Tubulin_C"/>
    <property type="match status" value="1"/>
</dbReference>
<evidence type="ECO:0000313" key="10">
    <source>
        <dbReference type="EMBL" id="THD23066.1"/>
    </source>
</evidence>
<dbReference type="Pfam" id="PF00091">
    <property type="entry name" value="Tubulin"/>
    <property type="match status" value="1"/>
</dbReference>
<feature type="compositionally biased region" description="Polar residues" evidence="7">
    <location>
        <begin position="966"/>
        <end position="983"/>
    </location>
</feature>
<keyword evidence="4" id="KW-0378">Hydrolase</keyword>
<dbReference type="PANTHER" id="PTHR11588">
    <property type="entry name" value="TUBULIN"/>
    <property type="match status" value="1"/>
</dbReference>
<dbReference type="GO" id="GO:0007017">
    <property type="term" value="P:microtubule-based process"/>
    <property type="evidence" value="ECO:0007669"/>
    <property type="project" value="InterPro"/>
</dbReference>
<keyword evidence="5" id="KW-0342">GTP-binding</keyword>
<dbReference type="EMBL" id="JXXN02002356">
    <property type="protein sequence ID" value="THD23066.1"/>
    <property type="molecule type" value="Genomic_DNA"/>
</dbReference>
<dbReference type="InterPro" id="IPR018316">
    <property type="entry name" value="Tubulin/FtsZ_2-layer-sand-dom"/>
</dbReference>
<feature type="region of interest" description="Disordered" evidence="7">
    <location>
        <begin position="471"/>
        <end position="496"/>
    </location>
</feature>
<dbReference type="PRINTS" id="PR01162">
    <property type="entry name" value="ALPHATUBULIN"/>
</dbReference>
<dbReference type="Gene3D" id="1.10.287.600">
    <property type="entry name" value="Helix hairpin bin"/>
    <property type="match status" value="1"/>
</dbReference>
<dbReference type="GO" id="GO:0016787">
    <property type="term" value="F:hydrolase activity"/>
    <property type="evidence" value="ECO:0007669"/>
    <property type="project" value="UniProtKB-KW"/>
</dbReference>
<dbReference type="SUPFAM" id="SSF55307">
    <property type="entry name" value="Tubulin C-terminal domain-like"/>
    <property type="match status" value="1"/>
</dbReference>
<dbReference type="InterPro" id="IPR003008">
    <property type="entry name" value="Tubulin_FtsZ_GTPase"/>
</dbReference>
<organism evidence="10 11">
    <name type="scientific">Fasciola hepatica</name>
    <name type="common">Liver fluke</name>
    <dbReference type="NCBI Taxonomy" id="6192"/>
    <lineage>
        <taxon>Eukaryota</taxon>
        <taxon>Metazoa</taxon>
        <taxon>Spiralia</taxon>
        <taxon>Lophotrochozoa</taxon>
        <taxon>Platyhelminthes</taxon>
        <taxon>Trematoda</taxon>
        <taxon>Digenea</taxon>
        <taxon>Plagiorchiida</taxon>
        <taxon>Echinostomata</taxon>
        <taxon>Echinostomatoidea</taxon>
        <taxon>Fasciolidae</taxon>
        <taxon>Fasciola</taxon>
    </lineage>
</organism>
<protein>
    <submittedName>
        <fullName evidence="10">Tubulin alpha-A chain</fullName>
    </submittedName>
</protein>
<accession>A0A4E0R809</accession>
<name>A0A4E0R809_FASHE</name>
<evidence type="ECO:0000259" key="8">
    <source>
        <dbReference type="SMART" id="SM00864"/>
    </source>
</evidence>
<keyword evidence="2" id="KW-0493">Microtubule</keyword>
<evidence type="ECO:0000259" key="9">
    <source>
        <dbReference type="SMART" id="SM00865"/>
    </source>
</evidence>
<proteinExistence type="inferred from homology"/>
<dbReference type="InterPro" id="IPR037103">
    <property type="entry name" value="Tubulin/FtsZ-like_C"/>
</dbReference>
<evidence type="ECO:0000256" key="3">
    <source>
        <dbReference type="ARBA" id="ARBA00022741"/>
    </source>
</evidence>
<dbReference type="GO" id="GO:0005200">
    <property type="term" value="F:structural constituent of cytoskeleton"/>
    <property type="evidence" value="ECO:0007669"/>
    <property type="project" value="InterPro"/>
</dbReference>
<keyword evidence="11" id="KW-1185">Reference proteome</keyword>
<dbReference type="InterPro" id="IPR023123">
    <property type="entry name" value="Tubulin_C"/>
</dbReference>
<feature type="compositionally biased region" description="Basic and acidic residues" evidence="7">
    <location>
        <begin position="812"/>
        <end position="826"/>
    </location>
</feature>
<keyword evidence="3" id="KW-0547">Nucleotide-binding</keyword>
<feature type="region of interest" description="Disordered" evidence="7">
    <location>
        <begin position="966"/>
        <end position="1003"/>
    </location>
</feature>
<dbReference type="Proteomes" id="UP000230066">
    <property type="component" value="Unassembled WGS sequence"/>
</dbReference>
<evidence type="ECO:0000256" key="4">
    <source>
        <dbReference type="ARBA" id="ARBA00022801"/>
    </source>
</evidence>
<evidence type="ECO:0000256" key="2">
    <source>
        <dbReference type="ARBA" id="ARBA00022701"/>
    </source>
</evidence>
<dbReference type="InterPro" id="IPR000217">
    <property type="entry name" value="Tubulin"/>
</dbReference>
<evidence type="ECO:0000256" key="6">
    <source>
        <dbReference type="ARBA" id="ARBA00049117"/>
    </source>
</evidence>
<evidence type="ECO:0000256" key="7">
    <source>
        <dbReference type="SAM" id="MobiDB-lite"/>
    </source>
</evidence>
<feature type="domain" description="Tubulin/FtsZ 2-layer sandwich" evidence="9">
    <location>
        <begin position="257"/>
        <end position="400"/>
    </location>
</feature>
<feature type="compositionally biased region" description="Polar residues" evidence="7">
    <location>
        <begin position="797"/>
        <end position="811"/>
    </location>
</feature>
<gene>
    <name evidence="10" type="ORF">D915_006200</name>
</gene>
<evidence type="ECO:0000313" key="11">
    <source>
        <dbReference type="Proteomes" id="UP000230066"/>
    </source>
</evidence>
<reference evidence="10" key="1">
    <citation type="submission" date="2019-03" db="EMBL/GenBank/DDBJ databases">
        <title>Improved annotation for the trematode Fasciola hepatica.</title>
        <authorList>
            <person name="Choi Y.-J."/>
            <person name="Martin J."/>
            <person name="Mitreva M."/>
        </authorList>
    </citation>
    <scope>NUCLEOTIDE SEQUENCE [LARGE SCALE GENOMIC DNA]</scope>
</reference>
<dbReference type="SMART" id="SM00865">
    <property type="entry name" value="Tubulin_C"/>
    <property type="match status" value="1"/>
</dbReference>
<dbReference type="AlphaFoldDB" id="A0A4E0R809"/>
<feature type="domain" description="Tubulin/FtsZ GTPase" evidence="8">
    <location>
        <begin position="51"/>
        <end position="248"/>
    </location>
</feature>
<dbReference type="CDD" id="cd02186">
    <property type="entry name" value="alpha_tubulin"/>
    <property type="match status" value="1"/>
</dbReference>
<comment type="similarity">
    <text evidence="1">Belongs to the tubulin family.</text>
</comment>